<reference evidence="2" key="1">
    <citation type="submission" date="2016-03" db="EMBL/GenBank/DDBJ databases">
        <authorList>
            <person name="Devillers Hugo."/>
        </authorList>
    </citation>
    <scope>NUCLEOTIDE SEQUENCE [LARGE SCALE GENOMIC DNA]</scope>
</reference>
<name>A0A1G4KIJ6_9SACH</name>
<protein>
    <submittedName>
        <fullName evidence="1">LANO_0G09560g1_1</fullName>
    </submittedName>
</protein>
<gene>
    <name evidence="1" type="ORF">LANO_0G09560G</name>
</gene>
<evidence type="ECO:0000313" key="2">
    <source>
        <dbReference type="Proteomes" id="UP000189911"/>
    </source>
</evidence>
<dbReference type="OrthoDB" id="4081130at2759"/>
<accession>A0A1G4KIJ6</accession>
<dbReference type="EMBL" id="LT598453">
    <property type="protein sequence ID" value="SCV04334.1"/>
    <property type="molecule type" value="Genomic_DNA"/>
</dbReference>
<evidence type="ECO:0000313" key="1">
    <source>
        <dbReference type="EMBL" id="SCV04334.1"/>
    </source>
</evidence>
<sequence>MFLSSHSRSLMVRACRFGISKLRLVRAYSTPKRQPKKDELPSFTKIAVVGVLGTIVFVEAVKSLDKNKPKNSYSESEFESAMQGVRRRKVMFQPGQVYVQLATAGVPLDVLKTSNPELKVVNSSDAVEHYRQTKDDKYYALLNELQEAHGDKYQEHLPQGLKVMLVGRYLQEQCHDGDQVVVAGFPLSVKDAIKFENEVCVVEKVLFSKSDVESDLARYFQTVNKVEVL</sequence>
<organism evidence="1 2">
    <name type="scientific">Lachancea nothofagi CBS 11611</name>
    <dbReference type="NCBI Taxonomy" id="1266666"/>
    <lineage>
        <taxon>Eukaryota</taxon>
        <taxon>Fungi</taxon>
        <taxon>Dikarya</taxon>
        <taxon>Ascomycota</taxon>
        <taxon>Saccharomycotina</taxon>
        <taxon>Saccharomycetes</taxon>
        <taxon>Saccharomycetales</taxon>
        <taxon>Saccharomycetaceae</taxon>
        <taxon>Lachancea</taxon>
    </lineage>
</organism>
<dbReference type="AlphaFoldDB" id="A0A1G4KIJ6"/>
<dbReference type="Proteomes" id="UP000189911">
    <property type="component" value="Chromosome G"/>
</dbReference>
<keyword evidence="2" id="KW-1185">Reference proteome</keyword>
<proteinExistence type="predicted"/>